<dbReference type="PIRSF" id="PIRSF007663">
    <property type="entry name" value="UCP007663"/>
    <property type="match status" value="1"/>
</dbReference>
<accession>A0ABS9KM09</accession>
<reference evidence="5" key="1">
    <citation type="submission" date="2022-01" db="EMBL/GenBank/DDBJ databases">
        <authorList>
            <person name="Jo J.-H."/>
            <person name="Im W.-T."/>
        </authorList>
    </citation>
    <scope>NUCLEOTIDE SEQUENCE</scope>
    <source>
        <strain evidence="5">NA20</strain>
    </source>
</reference>
<feature type="domain" description="Glycosyl hydrolase family 95 N-terminal" evidence="2">
    <location>
        <begin position="30"/>
        <end position="271"/>
    </location>
</feature>
<evidence type="ECO:0000259" key="2">
    <source>
        <dbReference type="Pfam" id="PF14498"/>
    </source>
</evidence>
<organism evidence="5 6">
    <name type="scientific">Terrimonas ginsenosidimutans</name>
    <dbReference type="NCBI Taxonomy" id="2908004"/>
    <lineage>
        <taxon>Bacteria</taxon>
        <taxon>Pseudomonadati</taxon>
        <taxon>Bacteroidota</taxon>
        <taxon>Chitinophagia</taxon>
        <taxon>Chitinophagales</taxon>
        <taxon>Chitinophagaceae</taxon>
        <taxon>Terrimonas</taxon>
    </lineage>
</organism>
<evidence type="ECO:0000256" key="1">
    <source>
        <dbReference type="SAM" id="SignalP"/>
    </source>
</evidence>
<dbReference type="GO" id="GO:0016787">
    <property type="term" value="F:hydrolase activity"/>
    <property type="evidence" value="ECO:0007669"/>
    <property type="project" value="UniProtKB-KW"/>
</dbReference>
<dbReference type="InterPro" id="IPR012341">
    <property type="entry name" value="6hp_glycosidase-like_sf"/>
</dbReference>
<dbReference type="Proteomes" id="UP001165367">
    <property type="component" value="Unassembled WGS sequence"/>
</dbReference>
<feature type="domain" description="Alpha fucosidase A-like C-terminal" evidence="3">
    <location>
        <begin position="700"/>
        <end position="781"/>
    </location>
</feature>
<proteinExistence type="predicted"/>
<dbReference type="Pfam" id="PF14498">
    <property type="entry name" value="Glyco_hyd_65N_2"/>
    <property type="match status" value="1"/>
</dbReference>
<feature type="chain" id="PRO_5047174501" evidence="1">
    <location>
        <begin position="21"/>
        <end position="827"/>
    </location>
</feature>
<evidence type="ECO:0000313" key="5">
    <source>
        <dbReference type="EMBL" id="MCG2613362.1"/>
    </source>
</evidence>
<evidence type="ECO:0000259" key="3">
    <source>
        <dbReference type="Pfam" id="PF21307"/>
    </source>
</evidence>
<dbReference type="Pfam" id="PF22124">
    <property type="entry name" value="Glyco_hydro_95_cat"/>
    <property type="match status" value="1"/>
</dbReference>
<dbReference type="Gene3D" id="1.50.10.10">
    <property type="match status" value="1"/>
</dbReference>
<comment type="caution">
    <text evidence="5">The sequence shown here is derived from an EMBL/GenBank/DDBJ whole genome shotgun (WGS) entry which is preliminary data.</text>
</comment>
<evidence type="ECO:0000313" key="6">
    <source>
        <dbReference type="Proteomes" id="UP001165367"/>
    </source>
</evidence>
<dbReference type="EMBL" id="JAKLTR010000002">
    <property type="protein sequence ID" value="MCG2613362.1"/>
    <property type="molecule type" value="Genomic_DNA"/>
</dbReference>
<name>A0ABS9KM09_9BACT</name>
<feature type="signal peptide" evidence="1">
    <location>
        <begin position="1"/>
        <end position="20"/>
    </location>
</feature>
<dbReference type="SUPFAM" id="SSF48208">
    <property type="entry name" value="Six-hairpin glycosidases"/>
    <property type="match status" value="1"/>
</dbReference>
<keyword evidence="5" id="KW-0378">Hydrolase</keyword>
<dbReference type="Pfam" id="PF21307">
    <property type="entry name" value="Glyco_hydro_95_C"/>
    <property type="match status" value="1"/>
</dbReference>
<protein>
    <submittedName>
        <fullName evidence="5">Glycoside hydrolase family 95 protein</fullName>
    </submittedName>
</protein>
<feature type="domain" description="Glycosyl hydrolase family 95 catalytic" evidence="4">
    <location>
        <begin position="294"/>
        <end position="698"/>
    </location>
</feature>
<dbReference type="PANTHER" id="PTHR31084:SF0">
    <property type="entry name" value="ALPHA-L-FUCOSIDASE 2"/>
    <property type="match status" value="1"/>
</dbReference>
<sequence length="827" mass="92119">MNLKRLLFFSSLIISISMQAWTQQAQPLKLWYDRPAANWNEALPIGNGRLAAMIFGGTDRERIQLNEETVWSGEPGNNIIEHVYDSIQQIRQLLFKGKYKEAQDLSNSTFPRQSPKGVNYGMQYQPVGNLTISFPGHDNVSAYTRDLNIADAISTVSYKLNNVSYKREMFASLNSGVIIVRITASKPGSVSFELGINTPQRIHHVAAKDKKLTLTGTSGSSDNKTGRVRFEAIVHPILEGGKLETKDSALIISGANTATLYISIGTNYKNYEDISGNPSAVAARYLSAALQKKYEADKAAHIKLYRKYFDRVSLNLGSTAQAEKPTNTRVAEFSSAPDPQLVSLYFQFGRYLMISGSQPGGQPTNLQGKWNEKLSPPWDSKYTININTEMNYWPAEVTNLSELHEPLFDMIRDLSVTGQESASKMYHARGWNVHHNTDLWRITGPVDGGFYGMWPMGGAWLTQHLWYHYLHTGDKQFLQKVYPILRSCAMFYVDVLQEEPANKWLVVAPSMSPENSYQAGVGISAGTTMDNQLVFDVFSNYIKAAAVLSLDKTFADTVKIKLQRLPPMQVGQYGQLQEWLQDWDKQNDRHRHISHLYGLFPGNQVSPYRSPALFDAARTSLINRGDKSTGWSMGWKVNWWARLQDGNRAYKLIADQLTPAPMEEKGQNGGTYPNLFDAHPPFQIDGNFGCASGIAEMLVQSHDGALHFLPALPDAWPNGTVTGLVTRGGFTIDITWKDHKPAAVKIVSGLGGNCRIRSFDELMLKDGKLKIATGINPNKLMEIADIKEPLVSPKAKSGNIAVKKVIEYDLPTKPGGVYILALAPLQK</sequence>
<evidence type="ECO:0000259" key="4">
    <source>
        <dbReference type="Pfam" id="PF22124"/>
    </source>
</evidence>
<dbReference type="InterPro" id="IPR054363">
    <property type="entry name" value="GH95_cat"/>
</dbReference>
<keyword evidence="6" id="KW-1185">Reference proteome</keyword>
<dbReference type="InterPro" id="IPR016518">
    <property type="entry name" value="Alpha-L-fucosidase"/>
</dbReference>
<gene>
    <name evidence="5" type="ORF">LZZ85_03685</name>
</gene>
<dbReference type="InterPro" id="IPR049053">
    <property type="entry name" value="AFCA-like_C"/>
</dbReference>
<dbReference type="RefSeq" id="WP_237868591.1">
    <property type="nucleotide sequence ID" value="NZ_JAKLTR010000002.1"/>
</dbReference>
<dbReference type="PANTHER" id="PTHR31084">
    <property type="entry name" value="ALPHA-L-FUCOSIDASE 2"/>
    <property type="match status" value="1"/>
</dbReference>
<dbReference type="InterPro" id="IPR027414">
    <property type="entry name" value="GH95_N_dom"/>
</dbReference>
<dbReference type="InterPro" id="IPR008928">
    <property type="entry name" value="6-hairpin_glycosidase_sf"/>
</dbReference>
<keyword evidence="1" id="KW-0732">Signal</keyword>